<feature type="domain" description="Methyltransferase" evidence="4">
    <location>
        <begin position="55"/>
        <end position="151"/>
    </location>
</feature>
<dbReference type="InterPro" id="IPR041698">
    <property type="entry name" value="Methyltransf_25"/>
</dbReference>
<dbReference type="STRING" id="282683.SAMN04488105_11030"/>
<organism evidence="5 6">
    <name type="scientific">Salipiger thiooxidans</name>
    <dbReference type="NCBI Taxonomy" id="282683"/>
    <lineage>
        <taxon>Bacteria</taxon>
        <taxon>Pseudomonadati</taxon>
        <taxon>Pseudomonadota</taxon>
        <taxon>Alphaproteobacteria</taxon>
        <taxon>Rhodobacterales</taxon>
        <taxon>Roseobacteraceae</taxon>
        <taxon>Salipiger</taxon>
    </lineage>
</organism>
<reference evidence="6" key="1">
    <citation type="submission" date="2016-10" db="EMBL/GenBank/DDBJ databases">
        <authorList>
            <person name="Varghese N."/>
            <person name="Submissions S."/>
        </authorList>
    </citation>
    <scope>NUCLEOTIDE SEQUENCE [LARGE SCALE GENOMIC DNA]</scope>
    <source>
        <strain evidence="6">DSM 10146</strain>
    </source>
</reference>
<evidence type="ECO:0000256" key="2">
    <source>
        <dbReference type="ARBA" id="ARBA00022679"/>
    </source>
</evidence>
<dbReference type="SUPFAM" id="SSF53335">
    <property type="entry name" value="S-adenosyl-L-methionine-dependent methyltransferases"/>
    <property type="match status" value="1"/>
</dbReference>
<evidence type="ECO:0000259" key="4">
    <source>
        <dbReference type="Pfam" id="PF13649"/>
    </source>
</evidence>
<dbReference type="Proteomes" id="UP000198994">
    <property type="component" value="Unassembled WGS sequence"/>
</dbReference>
<name>A0A1G7H3D8_9RHOB</name>
<protein>
    <submittedName>
        <fullName evidence="5">Methyltransferase domain-containing protein</fullName>
    </submittedName>
</protein>
<dbReference type="PANTHER" id="PTHR43464:SF19">
    <property type="entry name" value="UBIQUINONE BIOSYNTHESIS O-METHYLTRANSFERASE, MITOCHONDRIAL"/>
    <property type="match status" value="1"/>
</dbReference>
<dbReference type="GO" id="GO:0032259">
    <property type="term" value="P:methylation"/>
    <property type="evidence" value="ECO:0007669"/>
    <property type="project" value="UniProtKB-KW"/>
</dbReference>
<keyword evidence="1 5" id="KW-0489">Methyltransferase</keyword>
<gene>
    <name evidence="5" type="ORF">SAMN04488105_11030</name>
</gene>
<dbReference type="PANTHER" id="PTHR43464">
    <property type="entry name" value="METHYLTRANSFERASE"/>
    <property type="match status" value="1"/>
</dbReference>
<dbReference type="CDD" id="cd02440">
    <property type="entry name" value="AdoMet_MTases"/>
    <property type="match status" value="1"/>
</dbReference>
<proteinExistence type="predicted"/>
<dbReference type="GO" id="GO:0008168">
    <property type="term" value="F:methyltransferase activity"/>
    <property type="evidence" value="ECO:0007669"/>
    <property type="project" value="UniProtKB-KW"/>
</dbReference>
<dbReference type="RefSeq" id="WP_089960922.1">
    <property type="nucleotide sequence ID" value="NZ_FNAV01000010.1"/>
</dbReference>
<dbReference type="EMBL" id="FNAV01000010">
    <property type="protein sequence ID" value="SDE94947.1"/>
    <property type="molecule type" value="Genomic_DNA"/>
</dbReference>
<keyword evidence="6" id="KW-1185">Reference proteome</keyword>
<evidence type="ECO:0000313" key="6">
    <source>
        <dbReference type="Proteomes" id="UP000198994"/>
    </source>
</evidence>
<dbReference type="Pfam" id="PF13649">
    <property type="entry name" value="Methyltransf_25"/>
    <property type="match status" value="1"/>
</dbReference>
<dbReference type="OrthoDB" id="9777638at2"/>
<keyword evidence="2 5" id="KW-0808">Transferase</keyword>
<dbReference type="InterPro" id="IPR029063">
    <property type="entry name" value="SAM-dependent_MTases_sf"/>
</dbReference>
<evidence type="ECO:0000256" key="1">
    <source>
        <dbReference type="ARBA" id="ARBA00022603"/>
    </source>
</evidence>
<dbReference type="Gene3D" id="3.40.50.150">
    <property type="entry name" value="Vaccinia Virus protein VP39"/>
    <property type="match status" value="1"/>
</dbReference>
<evidence type="ECO:0000256" key="3">
    <source>
        <dbReference type="ARBA" id="ARBA00022691"/>
    </source>
</evidence>
<accession>A0A1G7H3D8</accession>
<keyword evidence="3" id="KW-0949">S-adenosyl-L-methionine</keyword>
<sequence>MTSHAGTPPNAAQETFWSTGPGQHWVRLHRELDTLHENLSRLVLDAGRPGPGERVIDIGCGAGALAIAAGQHVGTKGYVLGLDISAPLIGVGRDKAAALDICAPDFLVADAQTWAHDGAPFDLCVSRNGLMFFADPVAGFRNILSHLRPGGRLVFAAWAEAAHNPWFSLAMRFATERLGPAAPGDPHGPGPTAFADTARVLALLEAAGAPGATAEVHDTTLEVPEGFEAAAELTQFVGPISRHLRDKDGTEADRAAIHAQVKEAFRDFDDGNGCHIPARINLFTATHP</sequence>
<evidence type="ECO:0000313" key="5">
    <source>
        <dbReference type="EMBL" id="SDE94947.1"/>
    </source>
</evidence>
<dbReference type="AlphaFoldDB" id="A0A1G7H3D8"/>